<reference evidence="3" key="1">
    <citation type="journal article" date="2012" name="PLoS Genet.">
        <title>The genomes of the fungal plant pathogens Cladosporium fulvum and Dothistroma septosporum reveal adaptation to different hosts and lifestyles but also signatures of common ancestry.</title>
        <authorList>
            <person name="de Wit P.J.G.M."/>
            <person name="van der Burgt A."/>
            <person name="Oekmen B."/>
            <person name="Stergiopoulos I."/>
            <person name="Abd-Elsalam K.A."/>
            <person name="Aerts A.L."/>
            <person name="Bahkali A.H."/>
            <person name="Beenen H.G."/>
            <person name="Chettri P."/>
            <person name="Cox M.P."/>
            <person name="Datema E."/>
            <person name="de Vries R.P."/>
            <person name="Dhillon B."/>
            <person name="Ganley A.R."/>
            <person name="Griffiths S.A."/>
            <person name="Guo Y."/>
            <person name="Hamelin R.C."/>
            <person name="Henrissat B."/>
            <person name="Kabir M.S."/>
            <person name="Jashni M.K."/>
            <person name="Kema G."/>
            <person name="Klaubauf S."/>
            <person name="Lapidus A."/>
            <person name="Levasseur A."/>
            <person name="Lindquist E."/>
            <person name="Mehrabi R."/>
            <person name="Ohm R.A."/>
            <person name="Owen T.J."/>
            <person name="Salamov A."/>
            <person name="Schwelm A."/>
            <person name="Schijlen E."/>
            <person name="Sun H."/>
            <person name="van den Burg H.A."/>
            <person name="van Ham R.C.H.J."/>
            <person name="Zhang S."/>
            <person name="Goodwin S.B."/>
            <person name="Grigoriev I.V."/>
            <person name="Collemare J."/>
            <person name="Bradshaw R.E."/>
        </authorList>
    </citation>
    <scope>NUCLEOTIDE SEQUENCE [LARGE SCALE GENOMIC DNA]</scope>
    <source>
        <strain evidence="3">NZE10 / CBS 128990</strain>
    </source>
</reference>
<sequence>MVPSNESAPNGQSVNGSGRSRAATGKVVPAIPLALSKRSARPQPKAEINSRAVGTSAKSVEHVSKDTIAAEAVQKTEQAVETPPETTQAASVNGVHERRPEQEYDLGRPTKPPVDTPASQDSAPTEQSNGTTSESTTGGATQAPALTNGQTETSSPTVVASPVSRRKTSDRFDMRHIRTELPPAFIPSAEQHTPHSATSSFSRPYPPGLSHGHPTHPSVGSIVFGGRDSATSSPVPPLSAGSAYAPPPQATQPPFFGHTHHPSDPHRMGPPNGYMQQQSPMQRGARQGNVPASYHSHAHMPGPNTPRGPGRSAGPPMTNGHSHGHALQSRSTSQASSVAAYDLPRSGIDLQSPIAMEHPTEGTVISSDQKAAYPSHGQGHLPAPQQHMGPPPPPNLAHPAFANDLNAVAIRDHLCSQFENPELADCHLQISDEAGGRRYFDGHKIVLARSPTLLAIVRESVAPMSVALKNKVHVELKGRVVERTFMDALRFLYGGALPDLGAFHSAGDKVSVEARLDLAFKYIATGAWLNLTAFAHHGVEICSSLLHWETIPSTLAFTLEGGLGQMWPIKDGLDDGSEEKSSTCSSDDSFSRPEAGGAPRHDPYSSALLHRALNYIVHQFPPNFYLDQAAPQLPATPRLPTQSPTHESKSSRSDPRLSSIRFGEVSSAGEDHQRPSYGTTNISSILLSLPFPLLKFLLEHPLLCDRLGPDTVSSIMRQVITEREVRRQKALSQARTIDADVLYWEETVEPFHQNKAGFRLTRRHRGIHTPPSSNESDKVK</sequence>
<feature type="compositionally biased region" description="Polar residues" evidence="1">
    <location>
        <begin position="328"/>
        <end position="337"/>
    </location>
</feature>
<feature type="compositionally biased region" description="Basic and acidic residues" evidence="1">
    <location>
        <begin position="646"/>
        <end position="655"/>
    </location>
</feature>
<feature type="compositionally biased region" description="Polar residues" evidence="1">
    <location>
        <begin position="190"/>
        <end position="202"/>
    </location>
</feature>
<feature type="region of interest" description="Disordered" evidence="1">
    <location>
        <begin position="634"/>
        <end position="658"/>
    </location>
</feature>
<feature type="region of interest" description="Disordered" evidence="1">
    <location>
        <begin position="371"/>
        <end position="395"/>
    </location>
</feature>
<accession>N1PJ74</accession>
<dbReference type="HOGENOM" id="CLU_368480_0_0_1"/>
<feature type="compositionally biased region" description="Basic and acidic residues" evidence="1">
    <location>
        <begin position="167"/>
        <end position="179"/>
    </location>
</feature>
<feature type="compositionally biased region" description="Polar residues" evidence="1">
    <location>
        <begin position="1"/>
        <end position="18"/>
    </location>
</feature>
<evidence type="ECO:0000313" key="3">
    <source>
        <dbReference type="Proteomes" id="UP000016933"/>
    </source>
</evidence>
<dbReference type="OrthoDB" id="5329403at2759"/>
<proteinExistence type="predicted"/>
<dbReference type="Gene3D" id="3.30.710.10">
    <property type="entry name" value="Potassium Channel Kv1.1, Chain A"/>
    <property type="match status" value="1"/>
</dbReference>
<feature type="region of interest" description="Disordered" evidence="1">
    <location>
        <begin position="1"/>
        <end position="339"/>
    </location>
</feature>
<gene>
    <name evidence="2" type="ORF">DOTSEDRAFT_73711</name>
</gene>
<evidence type="ECO:0008006" key="4">
    <source>
        <dbReference type="Google" id="ProtNLM"/>
    </source>
</evidence>
<dbReference type="OMA" id="SDSFYMA"/>
<keyword evidence="3" id="KW-1185">Reference proteome</keyword>
<dbReference type="AlphaFoldDB" id="N1PJ74"/>
<dbReference type="eggNOG" id="ENOG502SGJJ">
    <property type="taxonomic scope" value="Eukaryota"/>
</dbReference>
<dbReference type="Proteomes" id="UP000016933">
    <property type="component" value="Unassembled WGS sequence"/>
</dbReference>
<name>N1PJ74_DOTSN</name>
<dbReference type="InterPro" id="IPR011333">
    <property type="entry name" value="SKP1/BTB/POZ_sf"/>
</dbReference>
<organism evidence="2 3">
    <name type="scientific">Dothistroma septosporum (strain NZE10 / CBS 128990)</name>
    <name type="common">Red band needle blight fungus</name>
    <name type="synonym">Mycosphaerella pini</name>
    <dbReference type="NCBI Taxonomy" id="675120"/>
    <lineage>
        <taxon>Eukaryota</taxon>
        <taxon>Fungi</taxon>
        <taxon>Dikarya</taxon>
        <taxon>Ascomycota</taxon>
        <taxon>Pezizomycotina</taxon>
        <taxon>Dothideomycetes</taxon>
        <taxon>Dothideomycetidae</taxon>
        <taxon>Mycosphaerellales</taxon>
        <taxon>Mycosphaerellaceae</taxon>
        <taxon>Dothistroma</taxon>
    </lineage>
</organism>
<evidence type="ECO:0000313" key="2">
    <source>
        <dbReference type="EMBL" id="EME41381.1"/>
    </source>
</evidence>
<feature type="region of interest" description="Disordered" evidence="1">
    <location>
        <begin position="570"/>
        <end position="603"/>
    </location>
</feature>
<reference evidence="2 3" key="2">
    <citation type="journal article" date="2012" name="PLoS Pathog.">
        <title>Diverse lifestyles and strategies of plant pathogenesis encoded in the genomes of eighteen Dothideomycetes fungi.</title>
        <authorList>
            <person name="Ohm R.A."/>
            <person name="Feau N."/>
            <person name="Henrissat B."/>
            <person name="Schoch C.L."/>
            <person name="Horwitz B.A."/>
            <person name="Barry K.W."/>
            <person name="Condon B.J."/>
            <person name="Copeland A.C."/>
            <person name="Dhillon B."/>
            <person name="Glaser F."/>
            <person name="Hesse C.N."/>
            <person name="Kosti I."/>
            <person name="LaButti K."/>
            <person name="Lindquist E.A."/>
            <person name="Lucas S."/>
            <person name="Salamov A.A."/>
            <person name="Bradshaw R.E."/>
            <person name="Ciuffetti L."/>
            <person name="Hamelin R.C."/>
            <person name="Kema G.H.J."/>
            <person name="Lawrence C."/>
            <person name="Scott J.A."/>
            <person name="Spatafora J.W."/>
            <person name="Turgeon B.G."/>
            <person name="de Wit P.J.G.M."/>
            <person name="Zhong S."/>
            <person name="Goodwin S.B."/>
            <person name="Grigoriev I.V."/>
        </authorList>
    </citation>
    <scope>NUCLEOTIDE SEQUENCE [LARGE SCALE GENOMIC DNA]</scope>
    <source>
        <strain evidence="3">NZE10 / CBS 128990</strain>
    </source>
</reference>
<feature type="compositionally biased region" description="Low complexity" evidence="1">
    <location>
        <begin position="153"/>
        <end position="163"/>
    </location>
</feature>
<feature type="compositionally biased region" description="Basic and acidic residues" evidence="1">
    <location>
        <begin position="95"/>
        <end position="108"/>
    </location>
</feature>
<protein>
    <recommendedName>
        <fullName evidence="4">BTB domain-containing protein</fullName>
    </recommendedName>
</protein>
<feature type="compositionally biased region" description="Polar residues" evidence="1">
    <location>
        <begin position="75"/>
        <end position="91"/>
    </location>
</feature>
<evidence type="ECO:0000256" key="1">
    <source>
        <dbReference type="SAM" id="MobiDB-lite"/>
    </source>
</evidence>
<feature type="compositionally biased region" description="Low complexity" evidence="1">
    <location>
        <begin position="125"/>
        <end position="143"/>
    </location>
</feature>
<dbReference type="EMBL" id="KB446542">
    <property type="protein sequence ID" value="EME41381.1"/>
    <property type="molecule type" value="Genomic_DNA"/>
</dbReference>